<protein>
    <submittedName>
        <fullName evidence="2">Uncharacterized protein</fullName>
    </submittedName>
</protein>
<dbReference type="Proteomes" id="UP000799753">
    <property type="component" value="Unassembled WGS sequence"/>
</dbReference>
<feature type="region of interest" description="Disordered" evidence="1">
    <location>
        <begin position="55"/>
        <end position="76"/>
    </location>
</feature>
<sequence>MLFSQGISVILAYRNMRGMAPSVRQTWIQVCSMLFTSAAHSVHAKMKEMTRVEDLGEKTTDKKQETPAPCYAASSP</sequence>
<organism evidence="2 3">
    <name type="scientific">Massarina eburnea CBS 473.64</name>
    <dbReference type="NCBI Taxonomy" id="1395130"/>
    <lineage>
        <taxon>Eukaryota</taxon>
        <taxon>Fungi</taxon>
        <taxon>Dikarya</taxon>
        <taxon>Ascomycota</taxon>
        <taxon>Pezizomycotina</taxon>
        <taxon>Dothideomycetes</taxon>
        <taxon>Pleosporomycetidae</taxon>
        <taxon>Pleosporales</taxon>
        <taxon>Massarineae</taxon>
        <taxon>Massarinaceae</taxon>
        <taxon>Massarina</taxon>
    </lineage>
</organism>
<evidence type="ECO:0000313" key="2">
    <source>
        <dbReference type="EMBL" id="KAF2638473.1"/>
    </source>
</evidence>
<gene>
    <name evidence="2" type="ORF">P280DRAFT_85188</name>
</gene>
<proteinExistence type="predicted"/>
<name>A0A6A6RVN9_9PLEO</name>
<keyword evidence="3" id="KW-1185">Reference proteome</keyword>
<feature type="compositionally biased region" description="Basic and acidic residues" evidence="1">
    <location>
        <begin position="55"/>
        <end position="65"/>
    </location>
</feature>
<evidence type="ECO:0000256" key="1">
    <source>
        <dbReference type="SAM" id="MobiDB-lite"/>
    </source>
</evidence>
<reference evidence="2" key="1">
    <citation type="journal article" date="2020" name="Stud. Mycol.">
        <title>101 Dothideomycetes genomes: a test case for predicting lifestyles and emergence of pathogens.</title>
        <authorList>
            <person name="Haridas S."/>
            <person name="Albert R."/>
            <person name="Binder M."/>
            <person name="Bloem J."/>
            <person name="Labutti K."/>
            <person name="Salamov A."/>
            <person name="Andreopoulos B."/>
            <person name="Baker S."/>
            <person name="Barry K."/>
            <person name="Bills G."/>
            <person name="Bluhm B."/>
            <person name="Cannon C."/>
            <person name="Castanera R."/>
            <person name="Culley D."/>
            <person name="Daum C."/>
            <person name="Ezra D."/>
            <person name="Gonzalez J."/>
            <person name="Henrissat B."/>
            <person name="Kuo A."/>
            <person name="Liang C."/>
            <person name="Lipzen A."/>
            <person name="Lutzoni F."/>
            <person name="Magnuson J."/>
            <person name="Mondo S."/>
            <person name="Nolan M."/>
            <person name="Ohm R."/>
            <person name="Pangilinan J."/>
            <person name="Park H.-J."/>
            <person name="Ramirez L."/>
            <person name="Alfaro M."/>
            <person name="Sun H."/>
            <person name="Tritt A."/>
            <person name="Yoshinaga Y."/>
            <person name="Zwiers L.-H."/>
            <person name="Turgeon B."/>
            <person name="Goodwin S."/>
            <person name="Spatafora J."/>
            <person name="Crous P."/>
            <person name="Grigoriev I."/>
        </authorList>
    </citation>
    <scope>NUCLEOTIDE SEQUENCE</scope>
    <source>
        <strain evidence="2">CBS 473.64</strain>
    </source>
</reference>
<evidence type="ECO:0000313" key="3">
    <source>
        <dbReference type="Proteomes" id="UP000799753"/>
    </source>
</evidence>
<dbReference type="EMBL" id="MU006790">
    <property type="protein sequence ID" value="KAF2638473.1"/>
    <property type="molecule type" value="Genomic_DNA"/>
</dbReference>
<accession>A0A6A6RVN9</accession>
<dbReference type="AlphaFoldDB" id="A0A6A6RVN9"/>